<dbReference type="RefSeq" id="WP_228856838.1">
    <property type="nucleotide sequence ID" value="NZ_AP024086.1"/>
</dbReference>
<evidence type="ECO:0000313" key="2">
    <source>
        <dbReference type="EMBL" id="BCL60736.1"/>
    </source>
</evidence>
<gene>
    <name evidence="2" type="ORF">DGMP_14290</name>
</gene>
<dbReference type="PANTHER" id="PTHR38664:SF1">
    <property type="entry name" value="SLR0058 PROTEIN"/>
    <property type="match status" value="1"/>
</dbReference>
<reference evidence="2" key="1">
    <citation type="submission" date="2020-09" db="EMBL/GenBank/DDBJ databases">
        <title>Desulfogranum mesoprofundum gen. nov., sp. nov., a novel mesophilic, sulfate-reducing chemolithoautotroph isolated from a deep-sea hydrothermal vent chimney in the Suiyo Seamount.</title>
        <authorList>
            <person name="Hashimoto Y."/>
            <person name="Nakagawa S."/>
        </authorList>
    </citation>
    <scope>NUCLEOTIDE SEQUENCE</scope>
    <source>
        <strain evidence="2">KT2</strain>
    </source>
</reference>
<keyword evidence="1" id="KW-0175">Coiled coil</keyword>
<protein>
    <recommendedName>
        <fullName evidence="4">Phasin superfamily protein</fullName>
    </recommendedName>
</protein>
<organism evidence="2 3">
    <name type="scientific">Desulfomarina profundi</name>
    <dbReference type="NCBI Taxonomy" id="2772557"/>
    <lineage>
        <taxon>Bacteria</taxon>
        <taxon>Pseudomonadati</taxon>
        <taxon>Thermodesulfobacteriota</taxon>
        <taxon>Desulfobulbia</taxon>
        <taxon>Desulfobulbales</taxon>
        <taxon>Desulfobulbaceae</taxon>
        <taxon>Desulfomarina</taxon>
    </lineage>
</organism>
<dbReference type="AlphaFoldDB" id="A0A8D5FHJ2"/>
<sequence>MIDLVKKAMLTGIGVASLTKDKIEDIAKDFAQKGKLSEQEGEKLVREMVSKTEESKEELKKQINTMVEKALAKTEFVRTADIEELHGEIASLRKEIEALRNGKTT</sequence>
<dbReference type="Proteomes" id="UP000826725">
    <property type="component" value="Chromosome"/>
</dbReference>
<evidence type="ECO:0000313" key="3">
    <source>
        <dbReference type="Proteomes" id="UP000826725"/>
    </source>
</evidence>
<dbReference type="InterPro" id="IPR008769">
    <property type="entry name" value="PhaF_PhaI"/>
</dbReference>
<dbReference type="EMBL" id="AP024086">
    <property type="protein sequence ID" value="BCL60736.1"/>
    <property type="molecule type" value="Genomic_DNA"/>
</dbReference>
<accession>A0A8D5FHJ2</accession>
<dbReference type="KEGG" id="dbk:DGMP_14290"/>
<proteinExistence type="predicted"/>
<evidence type="ECO:0008006" key="4">
    <source>
        <dbReference type="Google" id="ProtNLM"/>
    </source>
</evidence>
<dbReference type="PANTHER" id="PTHR38664">
    <property type="entry name" value="SLR0058 PROTEIN"/>
    <property type="match status" value="1"/>
</dbReference>
<name>A0A8D5FHJ2_9BACT</name>
<keyword evidence="3" id="KW-1185">Reference proteome</keyword>
<evidence type="ECO:0000256" key="1">
    <source>
        <dbReference type="SAM" id="Coils"/>
    </source>
</evidence>
<feature type="coiled-coil region" evidence="1">
    <location>
        <begin position="49"/>
        <end position="102"/>
    </location>
</feature>